<dbReference type="InterPro" id="IPR018490">
    <property type="entry name" value="cNMP-bd_dom_sf"/>
</dbReference>
<dbReference type="SUPFAM" id="SSF51206">
    <property type="entry name" value="cAMP-binding domain-like"/>
    <property type="match status" value="1"/>
</dbReference>
<gene>
    <name evidence="1" type="ORF">HF086_007129</name>
</gene>
<dbReference type="Gene3D" id="1.10.287.630">
    <property type="entry name" value="Helix hairpin bin"/>
    <property type="match status" value="1"/>
</dbReference>
<accession>A0A922MFW6</accession>
<evidence type="ECO:0000313" key="1">
    <source>
        <dbReference type="EMBL" id="KAH9636177.1"/>
    </source>
</evidence>
<reference evidence="1" key="1">
    <citation type="journal article" date="2021" name="G3 (Bethesda)">
        <title>Genome and transcriptome analysis of the beet armyworm Spodoptera exigua reveals targets for pest control. .</title>
        <authorList>
            <person name="Simon S."/>
            <person name="Breeschoten T."/>
            <person name="Jansen H.J."/>
            <person name="Dirks R.P."/>
            <person name="Schranz M.E."/>
            <person name="Ros V.I.D."/>
        </authorList>
    </citation>
    <scope>NUCLEOTIDE SEQUENCE</scope>
    <source>
        <strain evidence="1">TB_SE_WUR_2020</strain>
    </source>
</reference>
<protein>
    <submittedName>
        <fullName evidence="1">Uncharacterized protein</fullName>
    </submittedName>
</protein>
<proteinExistence type="predicted"/>
<dbReference type="Proteomes" id="UP000814243">
    <property type="component" value="Unassembled WGS sequence"/>
</dbReference>
<organism evidence="1 2">
    <name type="scientific">Spodoptera exigua</name>
    <name type="common">Beet armyworm</name>
    <name type="synonym">Noctua fulgens</name>
    <dbReference type="NCBI Taxonomy" id="7107"/>
    <lineage>
        <taxon>Eukaryota</taxon>
        <taxon>Metazoa</taxon>
        <taxon>Ecdysozoa</taxon>
        <taxon>Arthropoda</taxon>
        <taxon>Hexapoda</taxon>
        <taxon>Insecta</taxon>
        <taxon>Pterygota</taxon>
        <taxon>Neoptera</taxon>
        <taxon>Endopterygota</taxon>
        <taxon>Lepidoptera</taxon>
        <taxon>Glossata</taxon>
        <taxon>Ditrysia</taxon>
        <taxon>Noctuoidea</taxon>
        <taxon>Noctuidae</taxon>
        <taxon>Amphipyrinae</taxon>
        <taxon>Spodoptera</taxon>
    </lineage>
</organism>
<sequence length="74" mass="8905">MKDINAYMFREKLNTELQKEVRRYYGYNWEKMGGIDYRGVLKLCDQITLRTDAILHIYGPTFAKVHFQFRLLAL</sequence>
<dbReference type="AlphaFoldDB" id="A0A922MFW6"/>
<evidence type="ECO:0000313" key="2">
    <source>
        <dbReference type="Proteomes" id="UP000814243"/>
    </source>
</evidence>
<name>A0A922MFW6_SPOEX</name>
<dbReference type="EMBL" id="JACEFF010000511">
    <property type="protein sequence ID" value="KAH9636177.1"/>
    <property type="molecule type" value="Genomic_DNA"/>
</dbReference>
<comment type="caution">
    <text evidence="1">The sequence shown here is derived from an EMBL/GenBank/DDBJ whole genome shotgun (WGS) entry which is preliminary data.</text>
</comment>